<sequence>MLFFEGRELSLDIFKDMLDKYLRELMFALERDPFKSIFLGLEELKAKHKRSKSLRGVPIRIKFAYYVPDDLGKTSHHYLSNTARIINEVVNEINIYLDLIEKNKKLNSIFRENLNQYIILRSKIRLINNFKKSKECDRIQAVIKCVSSLFRFDFIHIIMFCDSDAYKLCITKELGQSTASAYQSIRKNVLNKAANEAYYKWRKGSKLLHHKMAAELSPFLNTIFRKKLLEQLELSYEQKSGYYKCKKRYLKRKEEIIAGKSDLSLQLIKEAIKKVAKRFKMYFDPGAKHRTSK</sequence>
<dbReference type="AlphaFoldDB" id="A0A7C9IVJ9"/>
<dbReference type="RefSeq" id="WP_160963440.1">
    <property type="nucleotide sequence ID" value="NZ_WVUD01000047.1"/>
</dbReference>
<organism evidence="1 2">
    <name type="scientific">Solidesulfovibrio aerotolerans</name>
    <dbReference type="NCBI Taxonomy" id="295255"/>
    <lineage>
        <taxon>Bacteria</taxon>
        <taxon>Pseudomonadati</taxon>
        <taxon>Thermodesulfobacteriota</taxon>
        <taxon>Desulfovibrionia</taxon>
        <taxon>Desulfovibrionales</taxon>
        <taxon>Desulfovibrionaceae</taxon>
        <taxon>Solidesulfovibrio</taxon>
    </lineage>
</organism>
<evidence type="ECO:0000313" key="1">
    <source>
        <dbReference type="EMBL" id="MYL84940.1"/>
    </source>
</evidence>
<name>A0A7C9IVJ9_9BACT</name>
<protein>
    <submittedName>
        <fullName evidence="1">Uncharacterized protein</fullName>
    </submittedName>
</protein>
<reference evidence="1 2" key="1">
    <citation type="submission" date="2020-01" db="EMBL/GenBank/DDBJ databases">
        <title>Genome sequence of Desulfovibrio aerotolerans DSM 16695(T).</title>
        <authorList>
            <person name="Karnachuk O."/>
            <person name="Avakyan M."/>
            <person name="Mardanov A."/>
            <person name="Kadnikov V."/>
            <person name="Ravin N."/>
        </authorList>
    </citation>
    <scope>NUCLEOTIDE SEQUENCE [LARGE SCALE GENOMIC DNA]</scope>
    <source>
        <strain evidence="1 2">DSM 16695</strain>
    </source>
</reference>
<comment type="caution">
    <text evidence="1">The sequence shown here is derived from an EMBL/GenBank/DDBJ whole genome shotgun (WGS) entry which is preliminary data.</text>
</comment>
<keyword evidence="2" id="KW-1185">Reference proteome</keyword>
<gene>
    <name evidence="1" type="ORF">GTA51_17650</name>
</gene>
<dbReference type="EMBL" id="WVUD01000047">
    <property type="protein sequence ID" value="MYL84940.1"/>
    <property type="molecule type" value="Genomic_DNA"/>
</dbReference>
<proteinExistence type="predicted"/>
<accession>A0A7C9IVJ9</accession>
<dbReference type="Proteomes" id="UP000482487">
    <property type="component" value="Unassembled WGS sequence"/>
</dbReference>
<evidence type="ECO:0000313" key="2">
    <source>
        <dbReference type="Proteomes" id="UP000482487"/>
    </source>
</evidence>